<evidence type="ECO:0000313" key="2">
    <source>
        <dbReference type="Proteomes" id="UP000620139"/>
    </source>
</evidence>
<gene>
    <name evidence="1" type="ORF">I7X43_05075</name>
</gene>
<accession>A0A931IT37</accession>
<evidence type="ECO:0008006" key="3">
    <source>
        <dbReference type="Google" id="ProtNLM"/>
    </source>
</evidence>
<sequence length="378" mass="41269">MIKLSGSNSRLLRKLEQDLAVAQREHQHLRAHCLRARRAGLLARLGQQDSARSELTSLHQVAFASPNARLSAWLCWAESQVAYYTQYDMGAVGWLVRAEEQGRAAECLEVRVEALAFLAHLAFADHRPEDAADAIQRCLALGAPEHGPALARLHMVVGQAWHLARGVDQGYETAQPWYTRARSFAAACGDDALISALMYNSATLRVACVREAELAEGRSEAPVPLAAVDSVSHFDQAMGVAGLRELTPLARAQMLVSAGRFAEAMVLMPHNLDDTQRLSLGRLSPALRADWAWCAVNLGDPTMARAQADQALLEIGPHCHADDRGCTHARVAQVYGQLGLSELAQAQCEKATSAWSEWRTLQARWRAALAPHSLPDAQ</sequence>
<dbReference type="Gene3D" id="1.25.40.10">
    <property type="entry name" value="Tetratricopeptide repeat domain"/>
    <property type="match status" value="1"/>
</dbReference>
<dbReference type="SUPFAM" id="SSF48452">
    <property type="entry name" value="TPR-like"/>
    <property type="match status" value="1"/>
</dbReference>
<organism evidence="1 2">
    <name type="scientific">Inhella gelatinilytica</name>
    <dbReference type="NCBI Taxonomy" id="2795030"/>
    <lineage>
        <taxon>Bacteria</taxon>
        <taxon>Pseudomonadati</taxon>
        <taxon>Pseudomonadota</taxon>
        <taxon>Betaproteobacteria</taxon>
        <taxon>Burkholderiales</taxon>
        <taxon>Sphaerotilaceae</taxon>
        <taxon>Inhella</taxon>
    </lineage>
</organism>
<comment type="caution">
    <text evidence="1">The sequence shown here is derived from an EMBL/GenBank/DDBJ whole genome shotgun (WGS) entry which is preliminary data.</text>
</comment>
<dbReference type="InterPro" id="IPR011990">
    <property type="entry name" value="TPR-like_helical_dom_sf"/>
</dbReference>
<keyword evidence="2" id="KW-1185">Reference proteome</keyword>
<dbReference type="EMBL" id="JAEDAL010000002">
    <property type="protein sequence ID" value="MBH9552220.1"/>
    <property type="molecule type" value="Genomic_DNA"/>
</dbReference>
<dbReference type="Proteomes" id="UP000620139">
    <property type="component" value="Unassembled WGS sequence"/>
</dbReference>
<dbReference type="RefSeq" id="WP_198099846.1">
    <property type="nucleotide sequence ID" value="NZ_JAEDAL010000002.1"/>
</dbReference>
<dbReference type="AlphaFoldDB" id="A0A931IT37"/>
<evidence type="ECO:0000313" key="1">
    <source>
        <dbReference type="EMBL" id="MBH9552220.1"/>
    </source>
</evidence>
<proteinExistence type="predicted"/>
<reference evidence="1" key="1">
    <citation type="submission" date="2020-12" db="EMBL/GenBank/DDBJ databases">
        <title>The genome sequence of Inhella sp. 4Y17.</title>
        <authorList>
            <person name="Liu Y."/>
        </authorList>
    </citation>
    <scope>NUCLEOTIDE SEQUENCE</scope>
    <source>
        <strain evidence="1">4Y10</strain>
    </source>
</reference>
<protein>
    <recommendedName>
        <fullName evidence="3">Tetratricopeptide repeat protein</fullName>
    </recommendedName>
</protein>
<name>A0A931IT37_9BURK</name>